<proteinExistence type="predicted"/>
<dbReference type="EMBL" id="CP073581">
    <property type="protein sequence ID" value="QUJ76398.1"/>
    <property type="molecule type" value="Genomic_DNA"/>
</dbReference>
<dbReference type="RefSeq" id="WP_212704596.1">
    <property type="nucleotide sequence ID" value="NZ_CP073581.1"/>
</dbReference>
<accession>A0A975PM40</accession>
<protein>
    <submittedName>
        <fullName evidence="1">Uncharacterized protein</fullName>
    </submittedName>
</protein>
<dbReference type="KEGG" id="sual:KDD17_16175"/>
<dbReference type="Proteomes" id="UP000683291">
    <property type="component" value="Chromosome 1"/>
</dbReference>
<evidence type="ECO:0000313" key="1">
    <source>
        <dbReference type="EMBL" id="QUJ76398.1"/>
    </source>
</evidence>
<dbReference type="AlphaFoldDB" id="A0A975PM40"/>
<evidence type="ECO:0000313" key="2">
    <source>
        <dbReference type="Proteomes" id="UP000683291"/>
    </source>
</evidence>
<sequence>MVRSCEVQGRHVRHRTSFTELSAIDAVFEARLAAALHGCLSRLSADDKVLALPDLVIQIDGLVLGGVHLMVRKPEEDGSRMVIFRFRMVVGSVQRAFQPHMGMSEPVADLPDRCALDILCDVGLPLLDLCEASDAGLLDARTLAPEFARRIIAHAHEVRFRLELIKRFLAAEQRNLATQWPPEDLALARPRTDPPLRH</sequence>
<organism evidence="1 2">
    <name type="scientific">Sulfitobacter albidus</name>
    <dbReference type="NCBI Taxonomy" id="2829501"/>
    <lineage>
        <taxon>Bacteria</taxon>
        <taxon>Pseudomonadati</taxon>
        <taxon>Pseudomonadota</taxon>
        <taxon>Alphaproteobacteria</taxon>
        <taxon>Rhodobacterales</taxon>
        <taxon>Roseobacteraceae</taxon>
        <taxon>Sulfitobacter</taxon>
    </lineage>
</organism>
<reference evidence="1" key="1">
    <citation type="submission" date="2021-04" db="EMBL/GenBank/DDBJ databases">
        <title>Complete genome sequence for Sulfitobacter sp. strain JK7-1.</title>
        <authorList>
            <person name="Park S.-J."/>
        </authorList>
    </citation>
    <scope>NUCLEOTIDE SEQUENCE</scope>
    <source>
        <strain evidence="1">JK7-1</strain>
    </source>
</reference>
<keyword evidence="2" id="KW-1185">Reference proteome</keyword>
<gene>
    <name evidence="1" type="ORF">KDD17_16175</name>
</gene>
<name>A0A975PM40_9RHOB</name>